<name>A0A6C0IHT8_9ZZZZ</name>
<organism evidence="1">
    <name type="scientific">viral metagenome</name>
    <dbReference type="NCBI Taxonomy" id="1070528"/>
    <lineage>
        <taxon>unclassified sequences</taxon>
        <taxon>metagenomes</taxon>
        <taxon>organismal metagenomes</taxon>
    </lineage>
</organism>
<protein>
    <submittedName>
        <fullName evidence="1">Uncharacterized protein</fullName>
    </submittedName>
</protein>
<accession>A0A6C0IHT8</accession>
<evidence type="ECO:0000313" key="1">
    <source>
        <dbReference type="EMBL" id="QHT92801.1"/>
    </source>
</evidence>
<proteinExistence type="predicted"/>
<dbReference type="AlphaFoldDB" id="A0A6C0IHT8"/>
<dbReference type="EMBL" id="MN740194">
    <property type="protein sequence ID" value="QHT92801.1"/>
    <property type="molecule type" value="Genomic_DNA"/>
</dbReference>
<reference evidence="1" key="1">
    <citation type="journal article" date="2020" name="Nature">
        <title>Giant virus diversity and host interactions through global metagenomics.</title>
        <authorList>
            <person name="Schulz F."/>
            <person name="Roux S."/>
            <person name="Paez-Espino D."/>
            <person name="Jungbluth S."/>
            <person name="Walsh D.A."/>
            <person name="Denef V.J."/>
            <person name="McMahon K.D."/>
            <person name="Konstantinidis K.T."/>
            <person name="Eloe-Fadrosh E.A."/>
            <person name="Kyrpides N.C."/>
            <person name="Woyke T."/>
        </authorList>
    </citation>
    <scope>NUCLEOTIDE SEQUENCE</scope>
    <source>
        <strain evidence="1">GVMAG-M-3300023184-89</strain>
    </source>
</reference>
<sequence>MNICIDTTLETKIDYITLQKMKFLYNALETGWTVVKKEDKYIFNKKHEGEKEIYLESYLQQFILDNMSANIS</sequence>